<feature type="signal peptide" evidence="7">
    <location>
        <begin position="1"/>
        <end position="19"/>
    </location>
</feature>
<protein>
    <submittedName>
        <fullName evidence="9">BTNLA protein</fullName>
    </submittedName>
</protein>
<evidence type="ECO:0000259" key="8">
    <source>
        <dbReference type="PROSITE" id="PS50835"/>
    </source>
</evidence>
<evidence type="ECO:0000313" key="9">
    <source>
        <dbReference type="EMBL" id="NXD35663.1"/>
    </source>
</evidence>
<dbReference type="SUPFAM" id="SSF48726">
    <property type="entry name" value="Immunoglobulin"/>
    <property type="match status" value="1"/>
</dbReference>
<evidence type="ECO:0000256" key="1">
    <source>
        <dbReference type="ARBA" id="ARBA00004370"/>
    </source>
</evidence>
<dbReference type="InterPro" id="IPR013783">
    <property type="entry name" value="Ig-like_fold"/>
</dbReference>
<dbReference type="PROSITE" id="PS50835">
    <property type="entry name" value="IG_LIKE"/>
    <property type="match status" value="1"/>
</dbReference>
<gene>
    <name evidence="9" type="primary">Btnl10</name>
    <name evidence="9" type="ORF">COPSEC_R15701</name>
</gene>
<dbReference type="GO" id="GO:0009897">
    <property type="term" value="C:external side of plasma membrane"/>
    <property type="evidence" value="ECO:0007669"/>
    <property type="project" value="TreeGrafter"/>
</dbReference>
<feature type="non-terminal residue" evidence="9">
    <location>
        <position position="136"/>
    </location>
</feature>
<dbReference type="SMART" id="SM00406">
    <property type="entry name" value="IGv"/>
    <property type="match status" value="1"/>
</dbReference>
<dbReference type="Proteomes" id="UP000659062">
    <property type="component" value="Unassembled WGS sequence"/>
</dbReference>
<feature type="non-terminal residue" evidence="9">
    <location>
        <position position="1"/>
    </location>
</feature>
<keyword evidence="6" id="KW-0393">Immunoglobulin domain</keyword>
<dbReference type="GO" id="GO:0005102">
    <property type="term" value="F:signaling receptor binding"/>
    <property type="evidence" value="ECO:0007669"/>
    <property type="project" value="TreeGrafter"/>
</dbReference>
<feature type="domain" description="Ig-like" evidence="8">
    <location>
        <begin position="34"/>
        <end position="130"/>
    </location>
</feature>
<evidence type="ECO:0000256" key="6">
    <source>
        <dbReference type="ARBA" id="ARBA00023319"/>
    </source>
</evidence>
<organism evidence="9 10">
    <name type="scientific">Copsychus sechellarum</name>
    <dbReference type="NCBI Taxonomy" id="797021"/>
    <lineage>
        <taxon>Eukaryota</taxon>
        <taxon>Metazoa</taxon>
        <taxon>Chordata</taxon>
        <taxon>Craniata</taxon>
        <taxon>Vertebrata</taxon>
        <taxon>Euteleostomi</taxon>
        <taxon>Archelosauria</taxon>
        <taxon>Archosauria</taxon>
        <taxon>Dinosauria</taxon>
        <taxon>Saurischia</taxon>
        <taxon>Theropoda</taxon>
        <taxon>Coelurosauria</taxon>
        <taxon>Aves</taxon>
        <taxon>Neognathae</taxon>
        <taxon>Neoaves</taxon>
        <taxon>Telluraves</taxon>
        <taxon>Australaves</taxon>
        <taxon>Passeriformes</taxon>
        <taxon>Muscicapidae</taxon>
        <taxon>Copsychus</taxon>
    </lineage>
</organism>
<name>A0A851V8L4_9PASS</name>
<keyword evidence="5" id="KW-0325">Glycoprotein</keyword>
<dbReference type="GO" id="GO:0050852">
    <property type="term" value="P:T cell receptor signaling pathway"/>
    <property type="evidence" value="ECO:0007669"/>
    <property type="project" value="TreeGrafter"/>
</dbReference>
<dbReference type="FunFam" id="2.60.40.10:FF:000142">
    <property type="entry name" value="V-set domain-containing T-cell activation inhibitor 1"/>
    <property type="match status" value="1"/>
</dbReference>
<dbReference type="EMBL" id="WBNE01000028">
    <property type="protein sequence ID" value="NXD35663.1"/>
    <property type="molecule type" value="Genomic_DNA"/>
</dbReference>
<comment type="caution">
    <text evidence="9">The sequence shown here is derived from an EMBL/GenBank/DDBJ whole genome shotgun (WGS) entry which is preliminary data.</text>
</comment>
<dbReference type="InterPro" id="IPR050504">
    <property type="entry name" value="IgSF_BTN/MOG"/>
</dbReference>
<keyword evidence="4" id="KW-1015">Disulfide bond</keyword>
<dbReference type="Gene3D" id="2.60.40.10">
    <property type="entry name" value="Immunoglobulins"/>
    <property type="match status" value="1"/>
</dbReference>
<comment type="subcellular location">
    <subcellularLocation>
        <location evidence="1">Membrane</location>
    </subcellularLocation>
</comment>
<dbReference type="PANTHER" id="PTHR24100:SF148">
    <property type="entry name" value="SELECTION AND UPKEEP OF INTRAEPITHELIAL T-CELLS PROTEIN 10-RELATED"/>
    <property type="match status" value="1"/>
</dbReference>
<keyword evidence="10" id="KW-1185">Reference proteome</keyword>
<dbReference type="SMART" id="SM00409">
    <property type="entry name" value="IG"/>
    <property type="match status" value="1"/>
</dbReference>
<keyword evidence="2 7" id="KW-0732">Signal</keyword>
<dbReference type="PANTHER" id="PTHR24100">
    <property type="entry name" value="BUTYROPHILIN"/>
    <property type="match status" value="1"/>
</dbReference>
<evidence type="ECO:0000256" key="7">
    <source>
        <dbReference type="SAM" id="SignalP"/>
    </source>
</evidence>
<dbReference type="InterPro" id="IPR007110">
    <property type="entry name" value="Ig-like_dom"/>
</dbReference>
<evidence type="ECO:0000313" key="10">
    <source>
        <dbReference type="Proteomes" id="UP000659062"/>
    </source>
</evidence>
<evidence type="ECO:0000256" key="3">
    <source>
        <dbReference type="ARBA" id="ARBA00023136"/>
    </source>
</evidence>
<proteinExistence type="predicted"/>
<evidence type="ECO:0000256" key="4">
    <source>
        <dbReference type="ARBA" id="ARBA00023157"/>
    </source>
</evidence>
<keyword evidence="3" id="KW-0472">Membrane</keyword>
<dbReference type="AlphaFoldDB" id="A0A851V8L4"/>
<dbReference type="OrthoDB" id="9898017at2759"/>
<feature type="chain" id="PRO_5032939052" evidence="7">
    <location>
        <begin position="20"/>
        <end position="136"/>
    </location>
</feature>
<dbReference type="Pfam" id="PF07686">
    <property type="entry name" value="V-set"/>
    <property type="match status" value="1"/>
</dbReference>
<dbReference type="GO" id="GO:1903037">
    <property type="term" value="P:regulation of leukocyte cell-cell adhesion"/>
    <property type="evidence" value="ECO:0007669"/>
    <property type="project" value="UniProtKB-ARBA"/>
</dbReference>
<dbReference type="InterPro" id="IPR036179">
    <property type="entry name" value="Ig-like_dom_sf"/>
</dbReference>
<dbReference type="InterPro" id="IPR013106">
    <property type="entry name" value="Ig_V-set"/>
</dbReference>
<evidence type="ECO:0000256" key="5">
    <source>
        <dbReference type="ARBA" id="ARBA00023180"/>
    </source>
</evidence>
<dbReference type="GO" id="GO:0050863">
    <property type="term" value="P:regulation of T cell activation"/>
    <property type="evidence" value="ECO:0007669"/>
    <property type="project" value="UniProtKB-ARBA"/>
</dbReference>
<reference evidence="9" key="1">
    <citation type="submission" date="2019-09" db="EMBL/GenBank/DDBJ databases">
        <title>Bird 10,000 Genomes (B10K) Project - Family phase.</title>
        <authorList>
            <person name="Zhang G."/>
        </authorList>
    </citation>
    <scope>NUCLEOTIDE SEQUENCE</scope>
    <source>
        <strain evidence="9">OUT-0061</strain>
        <tissue evidence="9">Blood</tissue>
    </source>
</reference>
<evidence type="ECO:0000256" key="2">
    <source>
        <dbReference type="ARBA" id="ARBA00022729"/>
    </source>
</evidence>
<accession>A0A851V8L4</accession>
<dbReference type="GO" id="GO:0001817">
    <property type="term" value="P:regulation of cytokine production"/>
    <property type="evidence" value="ECO:0007669"/>
    <property type="project" value="TreeGrafter"/>
</dbReference>
<dbReference type="InterPro" id="IPR003599">
    <property type="entry name" value="Ig_sub"/>
</dbReference>
<sequence length="136" mass="15451">KLWESWSFYLCCMLMEVSGFVPGQLDATCHAFVGETVVLPCTTSPPGEPNKSMLYWQINTTKVVHFSKNGQDSPEYQDKNFKGRTSLFPDQMKYGNFSLKLSNVTLEDNATYSCIYKQTESHQKEESTIKLEVSGK</sequence>